<comment type="caution">
    <text evidence="2">The sequence shown here is derived from an EMBL/GenBank/DDBJ whole genome shotgun (WGS) entry which is preliminary data.</text>
</comment>
<sequence length="852" mass="91703">MSCLEQSITDRPGLSHVLSVSGASCPPDDPWPTPSLLTEPSAAPGANAAGQPRHAAESAPTGSAAAADHALAAETWARIVPLLAGRWRVRLSPDGGHTFPDGRHTRPLAPLRPQLPSRPATISVYDDTGHGRLIVTDHDVKRALPPGITPDIASPQQRAQAIARITAEADAVVALITRCGGRAIVDVSPSGGRHVYIRWARALPWRELRRITRALARRFPTIDTAPMSGPAGQIRPPGAPHRIIDGQLTGYLRLTTPVEEAEQILRRPCGGKVWNALCQELTAELASLDGAGLGHPLGGAAELAEAGRTCPACGTVVEAPLDRQGHPWLPRPGGARPLPERLARLARSGDWSAAGYPSASEARLAVLNSAAAAGLRLAEIVTGMRSGPYSGLSHLLDSRATRSRSAREQSRRLRWDWRKAVTGIASHRHARSCNTSKNPHSTAPRSLPGLSSSLPAGPTGSVSGSGDMQCAQLYKVDLPKEVGFTPGPKPLLSRAQLDDANLWRVATVAPEIADERIVSWRQEILRWRTCLWLAERDGERVAGWGRAAASIRLLLRAIAVAARMDGSIQPAFGCRSLSEMTGLDYTVVARHLKRLRNEPDPLIELEQAGRGRLADCYRLRVPAAYRAQAAWLRPRAGYIDALHPALHMLGPVAALAYEALNATPTGSSELARTALISRSATSEALRVLAAYQLAERTAEGWIRGRRSLAAAAAELGGDVAAAERHALYVEHRRIWHRLIASWEQDPAERDHADWDPDLLWPQEPSPQLIPDEAFAEAATAPLPAETDLPWPQAPRDDPSQGQGSRRQGQGSRRRVRAWPTSIPRRSRSGPPGRQLTLFTVAADGALSSTEPL</sequence>
<dbReference type="Proteomes" id="UP000655044">
    <property type="component" value="Unassembled WGS sequence"/>
</dbReference>
<feature type="region of interest" description="Disordered" evidence="1">
    <location>
        <begin position="427"/>
        <end position="465"/>
    </location>
</feature>
<organism evidence="2 3">
    <name type="scientific">Planobispora rosea</name>
    <dbReference type="NCBI Taxonomy" id="35762"/>
    <lineage>
        <taxon>Bacteria</taxon>
        <taxon>Bacillati</taxon>
        <taxon>Actinomycetota</taxon>
        <taxon>Actinomycetes</taxon>
        <taxon>Streptosporangiales</taxon>
        <taxon>Streptosporangiaceae</taxon>
        <taxon>Planobispora</taxon>
    </lineage>
</organism>
<name>A0A8J3S8L9_PLARO</name>
<feature type="compositionally biased region" description="Low complexity" evidence="1">
    <location>
        <begin position="799"/>
        <end position="810"/>
    </location>
</feature>
<proteinExistence type="predicted"/>
<feature type="compositionally biased region" description="Polar residues" evidence="1">
    <location>
        <begin position="432"/>
        <end position="444"/>
    </location>
</feature>
<protein>
    <submittedName>
        <fullName evidence="2">Uncharacterized protein</fullName>
    </submittedName>
</protein>
<keyword evidence="3" id="KW-1185">Reference proteome</keyword>
<dbReference type="AlphaFoldDB" id="A0A8J3S8L9"/>
<reference evidence="2" key="1">
    <citation type="submission" date="2021-01" db="EMBL/GenBank/DDBJ databases">
        <title>Whole genome shotgun sequence of Planobispora rosea NBRC 15558.</title>
        <authorList>
            <person name="Komaki H."/>
            <person name="Tamura T."/>
        </authorList>
    </citation>
    <scope>NUCLEOTIDE SEQUENCE</scope>
    <source>
        <strain evidence="2">NBRC 15558</strain>
    </source>
</reference>
<dbReference type="EMBL" id="BOOI01000071">
    <property type="protein sequence ID" value="GIH88026.1"/>
    <property type="molecule type" value="Genomic_DNA"/>
</dbReference>
<feature type="region of interest" description="Disordered" evidence="1">
    <location>
        <begin position="20"/>
        <end position="63"/>
    </location>
</feature>
<feature type="region of interest" description="Disordered" evidence="1">
    <location>
        <begin position="784"/>
        <end position="852"/>
    </location>
</feature>
<feature type="region of interest" description="Disordered" evidence="1">
    <location>
        <begin position="98"/>
        <end position="117"/>
    </location>
</feature>
<accession>A0A8J3S8L9</accession>
<feature type="compositionally biased region" description="Low complexity" evidence="1">
    <location>
        <begin position="446"/>
        <end position="461"/>
    </location>
</feature>
<evidence type="ECO:0000256" key="1">
    <source>
        <dbReference type="SAM" id="MobiDB-lite"/>
    </source>
</evidence>
<evidence type="ECO:0000313" key="3">
    <source>
        <dbReference type="Proteomes" id="UP000655044"/>
    </source>
</evidence>
<evidence type="ECO:0000313" key="2">
    <source>
        <dbReference type="EMBL" id="GIH88026.1"/>
    </source>
</evidence>
<gene>
    <name evidence="2" type="ORF">Pro02_64340</name>
</gene>